<comment type="caution">
    <text evidence="2">The sequence shown here is derived from an EMBL/GenBank/DDBJ whole genome shotgun (WGS) entry which is preliminary data.</text>
</comment>
<feature type="region of interest" description="Disordered" evidence="1">
    <location>
        <begin position="1"/>
        <end position="27"/>
    </location>
</feature>
<keyword evidence="3" id="KW-1185">Reference proteome</keyword>
<accession>A0A7J0GG97</accession>
<dbReference type="Proteomes" id="UP000585474">
    <property type="component" value="Unassembled WGS sequence"/>
</dbReference>
<evidence type="ECO:0000313" key="3">
    <source>
        <dbReference type="Proteomes" id="UP000585474"/>
    </source>
</evidence>
<feature type="region of interest" description="Disordered" evidence="1">
    <location>
        <begin position="63"/>
        <end position="123"/>
    </location>
</feature>
<evidence type="ECO:0000256" key="1">
    <source>
        <dbReference type="SAM" id="MobiDB-lite"/>
    </source>
</evidence>
<name>A0A7J0GG97_9ERIC</name>
<evidence type="ECO:0000313" key="2">
    <source>
        <dbReference type="EMBL" id="GFZ09843.1"/>
    </source>
</evidence>
<feature type="compositionally biased region" description="Basic and acidic residues" evidence="1">
    <location>
        <begin position="77"/>
        <end position="96"/>
    </location>
</feature>
<reference evidence="2 3" key="1">
    <citation type="submission" date="2019-07" db="EMBL/GenBank/DDBJ databases">
        <title>De Novo Assembly of kiwifruit Actinidia rufa.</title>
        <authorList>
            <person name="Sugita-Konishi S."/>
            <person name="Sato K."/>
            <person name="Mori E."/>
            <person name="Abe Y."/>
            <person name="Kisaki G."/>
            <person name="Hamano K."/>
            <person name="Suezawa K."/>
            <person name="Otani M."/>
            <person name="Fukuda T."/>
            <person name="Manabe T."/>
            <person name="Gomi K."/>
            <person name="Tabuchi M."/>
            <person name="Akimitsu K."/>
            <person name="Kataoka I."/>
        </authorList>
    </citation>
    <scope>NUCLEOTIDE SEQUENCE [LARGE SCALE GENOMIC DNA]</scope>
    <source>
        <strain evidence="3">cv. Fuchu</strain>
    </source>
</reference>
<gene>
    <name evidence="2" type="ORF">Acr_21g0004420</name>
</gene>
<protein>
    <submittedName>
        <fullName evidence="2">Uncharacterized protein</fullName>
    </submittedName>
</protein>
<dbReference type="AlphaFoldDB" id="A0A7J0GG97"/>
<organism evidence="2 3">
    <name type="scientific">Actinidia rufa</name>
    <dbReference type="NCBI Taxonomy" id="165716"/>
    <lineage>
        <taxon>Eukaryota</taxon>
        <taxon>Viridiplantae</taxon>
        <taxon>Streptophyta</taxon>
        <taxon>Embryophyta</taxon>
        <taxon>Tracheophyta</taxon>
        <taxon>Spermatophyta</taxon>
        <taxon>Magnoliopsida</taxon>
        <taxon>eudicotyledons</taxon>
        <taxon>Gunneridae</taxon>
        <taxon>Pentapetalae</taxon>
        <taxon>asterids</taxon>
        <taxon>Ericales</taxon>
        <taxon>Actinidiaceae</taxon>
        <taxon>Actinidia</taxon>
    </lineage>
</organism>
<sequence>MPPRRKPRRGGARLEQEGNNPGGNGTPNQFVVDFVAALAAANILNQPRVDAELRAREITKDFRRMNPPSFDGSSTDPLKEPFELPRDNVRNARGNEGRQSMGSGGMASGSQGSQSRKRQRDTFQPTQRLIVHRLHHSLDLLHHRILRHRVLALGVVALATWLGFAHRKWVHVVSLVQFSSRGRVRVLVRISRGVHRVNHTTVRLLLVRDHRATVEASSSCTESDYTG</sequence>
<feature type="compositionally biased region" description="Basic residues" evidence="1">
    <location>
        <begin position="1"/>
        <end position="11"/>
    </location>
</feature>
<dbReference type="EMBL" id="BJWL01000021">
    <property type="protein sequence ID" value="GFZ09843.1"/>
    <property type="molecule type" value="Genomic_DNA"/>
</dbReference>
<proteinExistence type="predicted"/>